<protein>
    <submittedName>
        <fullName evidence="1">Uncharacterized protein</fullName>
    </submittedName>
</protein>
<dbReference type="EMBL" id="AMCI01001673">
    <property type="protein sequence ID" value="EJX04815.1"/>
    <property type="molecule type" value="Genomic_DNA"/>
</dbReference>
<name>J9GW38_9ZZZZ</name>
<gene>
    <name evidence="1" type="ORF">EVA_07077</name>
</gene>
<dbReference type="AlphaFoldDB" id="J9GW38"/>
<comment type="caution">
    <text evidence="1">The sequence shown here is derived from an EMBL/GenBank/DDBJ whole genome shotgun (WGS) entry which is preliminary data.</text>
</comment>
<reference evidence="1" key="1">
    <citation type="journal article" date="2012" name="PLoS ONE">
        <title>Gene sets for utilization of primary and secondary nutrition supplies in the distal gut of endangered iberian lynx.</title>
        <authorList>
            <person name="Alcaide M."/>
            <person name="Messina E."/>
            <person name="Richter M."/>
            <person name="Bargiela R."/>
            <person name="Peplies J."/>
            <person name="Huws S.A."/>
            <person name="Newbold C.J."/>
            <person name="Golyshin P.N."/>
            <person name="Simon M.A."/>
            <person name="Lopez G."/>
            <person name="Yakimov M.M."/>
            <person name="Ferrer M."/>
        </authorList>
    </citation>
    <scope>NUCLEOTIDE SEQUENCE</scope>
</reference>
<organism evidence="1">
    <name type="scientific">gut metagenome</name>
    <dbReference type="NCBI Taxonomy" id="749906"/>
    <lineage>
        <taxon>unclassified sequences</taxon>
        <taxon>metagenomes</taxon>
        <taxon>organismal metagenomes</taxon>
    </lineage>
</organism>
<accession>J9GW38</accession>
<sequence length="37" mass="4211">MHFELDALRHPSSRRMLRGATIGRGECYSAPTYFIGL</sequence>
<proteinExistence type="predicted"/>
<evidence type="ECO:0000313" key="1">
    <source>
        <dbReference type="EMBL" id="EJX04815.1"/>
    </source>
</evidence>